<keyword evidence="10 14" id="KW-0573">Peptidoglycan synthesis</keyword>
<keyword evidence="11 14" id="KW-0131">Cell cycle</keyword>
<keyword evidence="8 14" id="KW-0067">ATP-binding</keyword>
<evidence type="ECO:0000256" key="12">
    <source>
        <dbReference type="ARBA" id="ARBA00023316"/>
    </source>
</evidence>
<evidence type="ECO:0000259" key="16">
    <source>
        <dbReference type="Pfam" id="PF02875"/>
    </source>
</evidence>
<keyword evidence="7 14" id="KW-0547">Nucleotide-binding</keyword>
<feature type="binding site" evidence="14">
    <location>
        <begin position="112"/>
        <end position="118"/>
    </location>
    <ligand>
        <name>ATP</name>
        <dbReference type="ChEBI" id="CHEBI:30616"/>
    </ligand>
</feature>
<comment type="subcellular location">
    <subcellularLocation>
        <location evidence="1 14">Cytoplasm</location>
    </subcellularLocation>
</comment>
<dbReference type="SUPFAM" id="SSF51984">
    <property type="entry name" value="MurCD N-terminal domain"/>
    <property type="match status" value="1"/>
</dbReference>
<keyword evidence="19" id="KW-1185">Reference proteome</keyword>
<dbReference type="GO" id="GO:0009252">
    <property type="term" value="P:peptidoglycan biosynthetic process"/>
    <property type="evidence" value="ECO:0007669"/>
    <property type="project" value="UniProtKB-UniRule"/>
</dbReference>
<keyword evidence="5 14" id="KW-0436">Ligase</keyword>
<accession>A0A1L8WP57</accession>
<dbReference type="Gene3D" id="3.40.50.720">
    <property type="entry name" value="NAD(P)-binding Rossmann-like Domain"/>
    <property type="match status" value="1"/>
</dbReference>
<dbReference type="Pfam" id="PF02875">
    <property type="entry name" value="Mur_ligase_C"/>
    <property type="match status" value="1"/>
</dbReference>
<proteinExistence type="inferred from homology"/>
<evidence type="ECO:0000256" key="7">
    <source>
        <dbReference type="ARBA" id="ARBA00022741"/>
    </source>
</evidence>
<evidence type="ECO:0000259" key="17">
    <source>
        <dbReference type="Pfam" id="PF08245"/>
    </source>
</evidence>
<dbReference type="OrthoDB" id="9804126at2"/>
<dbReference type="SUPFAM" id="SSF53623">
    <property type="entry name" value="MurD-like peptide ligases, catalytic domain"/>
    <property type="match status" value="1"/>
</dbReference>
<sequence length="444" mass="49921">MENRNKMYHFVGIKGSGMSSLALVLHEQGLNVQGSDIKKYFFTQRDLEKANIKIMPFDAENVQLGMTVIAGNAFSDAHEEIQRAKELGVEVIRYHEFIGDFIQNYTSIAVTGSHGKTSTTGLLSHMLAGIRPTSYLIGDGTGHGDPQAEFFAFEACEYRRHFLAYSPDYVIMTNIDFDHPDYYTSIDDVFTAFQTMATQVKKAIFAYGDDVYLRKLQANVPIYYYGVSKEDDIQARNIERTTTGSAFDVYHQDQLIGHFTVPAFGKHNILNALGVIAVAYFENLDLEEVAKEMLTFPGVKRRFSEKIVADMTVVDDYAHHPAEIKATIDGARQKYPDKEIIAVFQPHTFTRTIALMDEFAEALDLADRVYLCDIFGSAREKQGDVKIEDLGEKIKKGGQVLKEDNVSPLLDFHNAVVIFMGAGDVQKFEQAYEKLLSNTTKNVL</sequence>
<protein>
    <recommendedName>
        <fullName evidence="3 14">UDP-N-acetylmuramate--L-alanine ligase</fullName>
        <ecNumber evidence="3 14">6.3.2.8</ecNumber>
    </recommendedName>
    <alternativeName>
        <fullName evidence="14">UDP-N-acetylmuramoyl-L-alanine synthetase</fullName>
    </alternativeName>
</protein>
<evidence type="ECO:0000256" key="1">
    <source>
        <dbReference type="ARBA" id="ARBA00004496"/>
    </source>
</evidence>
<reference evidence="18 19" key="1">
    <citation type="submission" date="2014-12" db="EMBL/GenBank/DDBJ databases">
        <title>Draft genome sequences of 29 type strains of Enterococci.</title>
        <authorList>
            <person name="Zhong Z."/>
            <person name="Sun Z."/>
            <person name="Liu W."/>
            <person name="Zhang W."/>
            <person name="Zhang H."/>
        </authorList>
    </citation>
    <scope>NUCLEOTIDE SEQUENCE [LARGE SCALE GENOMIC DNA]</scope>
    <source>
        <strain evidence="18 19">DSM 15687</strain>
    </source>
</reference>
<organism evidence="18 19">
    <name type="scientific">Enterococcus ratti</name>
    <dbReference type="NCBI Taxonomy" id="150033"/>
    <lineage>
        <taxon>Bacteria</taxon>
        <taxon>Bacillati</taxon>
        <taxon>Bacillota</taxon>
        <taxon>Bacilli</taxon>
        <taxon>Lactobacillales</taxon>
        <taxon>Enterococcaceae</taxon>
        <taxon>Enterococcus</taxon>
    </lineage>
</organism>
<dbReference type="STRING" id="150033.RV14_GL002105"/>
<dbReference type="UniPathway" id="UPA00219"/>
<dbReference type="InterPro" id="IPR013221">
    <property type="entry name" value="Mur_ligase_cen"/>
</dbReference>
<evidence type="ECO:0000256" key="8">
    <source>
        <dbReference type="ARBA" id="ARBA00022840"/>
    </source>
</evidence>
<dbReference type="GO" id="GO:0051301">
    <property type="term" value="P:cell division"/>
    <property type="evidence" value="ECO:0007669"/>
    <property type="project" value="UniProtKB-KW"/>
</dbReference>
<name>A0A1L8WP57_9ENTE</name>
<dbReference type="EC" id="6.3.2.8" evidence="3 14"/>
<evidence type="ECO:0000256" key="11">
    <source>
        <dbReference type="ARBA" id="ARBA00023306"/>
    </source>
</evidence>
<evidence type="ECO:0000313" key="19">
    <source>
        <dbReference type="Proteomes" id="UP000182152"/>
    </source>
</evidence>
<dbReference type="GO" id="GO:0071555">
    <property type="term" value="P:cell wall organization"/>
    <property type="evidence" value="ECO:0007669"/>
    <property type="project" value="UniProtKB-KW"/>
</dbReference>
<comment type="pathway">
    <text evidence="2 14">Cell wall biogenesis; peptidoglycan biosynthesis.</text>
</comment>
<evidence type="ECO:0000256" key="6">
    <source>
        <dbReference type="ARBA" id="ARBA00022618"/>
    </source>
</evidence>
<dbReference type="RefSeq" id="WP_071855119.1">
    <property type="nucleotide sequence ID" value="NZ_JXLB01000007.1"/>
</dbReference>
<dbReference type="InterPro" id="IPR036615">
    <property type="entry name" value="Mur_ligase_C_dom_sf"/>
</dbReference>
<dbReference type="Gene3D" id="3.90.190.20">
    <property type="entry name" value="Mur ligase, C-terminal domain"/>
    <property type="match status" value="1"/>
</dbReference>
<comment type="similarity">
    <text evidence="14">Belongs to the MurCDEF family.</text>
</comment>
<dbReference type="Pfam" id="PF08245">
    <property type="entry name" value="Mur_ligase_M"/>
    <property type="match status" value="1"/>
</dbReference>
<feature type="domain" description="Mur ligase N-terminal catalytic" evidence="15">
    <location>
        <begin position="8"/>
        <end position="105"/>
    </location>
</feature>
<keyword evidence="4 14" id="KW-0963">Cytoplasm</keyword>
<keyword evidence="12 14" id="KW-0961">Cell wall biogenesis/degradation</keyword>
<evidence type="ECO:0000256" key="9">
    <source>
        <dbReference type="ARBA" id="ARBA00022960"/>
    </source>
</evidence>
<dbReference type="InterPro" id="IPR000713">
    <property type="entry name" value="Mur_ligase_N"/>
</dbReference>
<dbReference type="GO" id="GO:0008763">
    <property type="term" value="F:UDP-N-acetylmuramate-L-alanine ligase activity"/>
    <property type="evidence" value="ECO:0007669"/>
    <property type="project" value="UniProtKB-UniRule"/>
</dbReference>
<dbReference type="Proteomes" id="UP000182152">
    <property type="component" value="Unassembled WGS sequence"/>
</dbReference>
<evidence type="ECO:0000256" key="3">
    <source>
        <dbReference type="ARBA" id="ARBA00012211"/>
    </source>
</evidence>
<comment type="function">
    <text evidence="14">Cell wall formation.</text>
</comment>
<dbReference type="InterPro" id="IPR036565">
    <property type="entry name" value="Mur-like_cat_sf"/>
</dbReference>
<dbReference type="InterPro" id="IPR005758">
    <property type="entry name" value="UDP-N-AcMur_Ala_ligase_MurC"/>
</dbReference>
<dbReference type="HAMAP" id="MF_00046">
    <property type="entry name" value="MurC"/>
    <property type="match status" value="1"/>
</dbReference>
<evidence type="ECO:0000256" key="5">
    <source>
        <dbReference type="ARBA" id="ARBA00022598"/>
    </source>
</evidence>
<evidence type="ECO:0000256" key="14">
    <source>
        <dbReference type="HAMAP-Rule" id="MF_00046"/>
    </source>
</evidence>
<evidence type="ECO:0000313" key="18">
    <source>
        <dbReference type="EMBL" id="OJG82813.1"/>
    </source>
</evidence>
<evidence type="ECO:0000256" key="13">
    <source>
        <dbReference type="ARBA" id="ARBA00047833"/>
    </source>
</evidence>
<dbReference type="PANTHER" id="PTHR43445:SF3">
    <property type="entry name" value="UDP-N-ACETYLMURAMATE--L-ALANINE LIGASE"/>
    <property type="match status" value="1"/>
</dbReference>
<dbReference type="PANTHER" id="PTHR43445">
    <property type="entry name" value="UDP-N-ACETYLMURAMATE--L-ALANINE LIGASE-RELATED"/>
    <property type="match status" value="1"/>
</dbReference>
<evidence type="ECO:0000259" key="15">
    <source>
        <dbReference type="Pfam" id="PF01225"/>
    </source>
</evidence>
<evidence type="ECO:0000256" key="4">
    <source>
        <dbReference type="ARBA" id="ARBA00022490"/>
    </source>
</evidence>
<feature type="domain" description="Mur ligase central" evidence="17">
    <location>
        <begin position="110"/>
        <end position="279"/>
    </location>
</feature>
<dbReference type="Pfam" id="PF01225">
    <property type="entry name" value="Mur_ligase"/>
    <property type="match status" value="1"/>
</dbReference>
<dbReference type="GO" id="GO:0008360">
    <property type="term" value="P:regulation of cell shape"/>
    <property type="evidence" value="ECO:0007669"/>
    <property type="project" value="UniProtKB-KW"/>
</dbReference>
<feature type="domain" description="Mur ligase C-terminal" evidence="16">
    <location>
        <begin position="309"/>
        <end position="420"/>
    </location>
</feature>
<dbReference type="GO" id="GO:0005524">
    <property type="term" value="F:ATP binding"/>
    <property type="evidence" value="ECO:0007669"/>
    <property type="project" value="UniProtKB-UniRule"/>
</dbReference>
<dbReference type="SUPFAM" id="SSF53244">
    <property type="entry name" value="MurD-like peptide ligases, peptide-binding domain"/>
    <property type="match status" value="1"/>
</dbReference>
<keyword evidence="6 14" id="KW-0132">Cell division</keyword>
<dbReference type="NCBIfam" id="TIGR01082">
    <property type="entry name" value="murC"/>
    <property type="match status" value="1"/>
</dbReference>
<comment type="caution">
    <text evidence="18">The sequence shown here is derived from an EMBL/GenBank/DDBJ whole genome shotgun (WGS) entry which is preliminary data.</text>
</comment>
<comment type="catalytic activity">
    <reaction evidence="13 14">
        <text>UDP-N-acetyl-alpha-D-muramate + L-alanine + ATP = UDP-N-acetyl-alpha-D-muramoyl-L-alanine + ADP + phosphate + H(+)</text>
        <dbReference type="Rhea" id="RHEA:23372"/>
        <dbReference type="ChEBI" id="CHEBI:15378"/>
        <dbReference type="ChEBI" id="CHEBI:30616"/>
        <dbReference type="ChEBI" id="CHEBI:43474"/>
        <dbReference type="ChEBI" id="CHEBI:57972"/>
        <dbReference type="ChEBI" id="CHEBI:70757"/>
        <dbReference type="ChEBI" id="CHEBI:83898"/>
        <dbReference type="ChEBI" id="CHEBI:456216"/>
        <dbReference type="EC" id="6.3.2.8"/>
    </reaction>
</comment>
<dbReference type="EMBL" id="JXLB01000007">
    <property type="protein sequence ID" value="OJG82813.1"/>
    <property type="molecule type" value="Genomic_DNA"/>
</dbReference>
<keyword evidence="9 14" id="KW-0133">Cell shape</keyword>
<dbReference type="InterPro" id="IPR004101">
    <property type="entry name" value="Mur_ligase_C"/>
</dbReference>
<dbReference type="InterPro" id="IPR050061">
    <property type="entry name" value="MurCDEF_pg_biosynth"/>
</dbReference>
<dbReference type="GO" id="GO:0005737">
    <property type="term" value="C:cytoplasm"/>
    <property type="evidence" value="ECO:0007669"/>
    <property type="project" value="UniProtKB-SubCell"/>
</dbReference>
<dbReference type="AlphaFoldDB" id="A0A1L8WP57"/>
<dbReference type="Gene3D" id="3.40.1190.10">
    <property type="entry name" value="Mur-like, catalytic domain"/>
    <property type="match status" value="1"/>
</dbReference>
<evidence type="ECO:0000256" key="2">
    <source>
        <dbReference type="ARBA" id="ARBA00004752"/>
    </source>
</evidence>
<gene>
    <name evidence="14" type="primary">murC</name>
    <name evidence="18" type="ORF">RV14_GL002105</name>
</gene>
<evidence type="ECO:0000256" key="10">
    <source>
        <dbReference type="ARBA" id="ARBA00022984"/>
    </source>
</evidence>